<evidence type="ECO:0000256" key="4">
    <source>
        <dbReference type="ARBA" id="ARBA00022448"/>
    </source>
</evidence>
<keyword evidence="9" id="KW-0472">Membrane</keyword>
<dbReference type="InterPro" id="IPR008635">
    <property type="entry name" value="Coiled_stalk_dom"/>
</dbReference>
<keyword evidence="8" id="KW-0653">Protein transport</keyword>
<dbReference type="Gene3D" id="3.30.1300.30">
    <property type="entry name" value="GSPII I/J protein-like"/>
    <property type="match status" value="1"/>
</dbReference>
<dbReference type="Pfam" id="PF05662">
    <property type="entry name" value="YadA_stalk"/>
    <property type="match status" value="1"/>
</dbReference>
<dbReference type="InterPro" id="IPR045584">
    <property type="entry name" value="Pilin-like"/>
</dbReference>
<gene>
    <name evidence="13" type="ORF">EUX54_02880</name>
</gene>
<dbReference type="GO" id="GO:0015031">
    <property type="term" value="P:protein transport"/>
    <property type="evidence" value="ECO:0007669"/>
    <property type="project" value="UniProtKB-KW"/>
</dbReference>
<dbReference type="EMBL" id="SDPI01000009">
    <property type="protein sequence ID" value="TPH01193.1"/>
    <property type="molecule type" value="Genomic_DNA"/>
</dbReference>
<evidence type="ECO:0000256" key="5">
    <source>
        <dbReference type="ARBA" id="ARBA00022452"/>
    </source>
</evidence>
<dbReference type="GO" id="GO:0009279">
    <property type="term" value="C:cell outer membrane"/>
    <property type="evidence" value="ECO:0007669"/>
    <property type="project" value="UniProtKB-SubCell"/>
</dbReference>
<keyword evidence="4" id="KW-0813">Transport</keyword>
<comment type="subcellular location">
    <subcellularLocation>
        <location evidence="2">Cell outer membrane</location>
    </subcellularLocation>
    <subcellularLocation>
        <location evidence="1">Cell surface</location>
    </subcellularLocation>
</comment>
<keyword evidence="7" id="KW-0732">Signal</keyword>
<feature type="domain" description="Trimeric autotransporter adhesin YadA-like C-terminal membrane anchor" evidence="11">
    <location>
        <begin position="106"/>
        <end position="166"/>
    </location>
</feature>
<evidence type="ECO:0000256" key="10">
    <source>
        <dbReference type="ARBA" id="ARBA00023237"/>
    </source>
</evidence>
<evidence type="ECO:0000313" key="14">
    <source>
        <dbReference type="Proteomes" id="UP000318695"/>
    </source>
</evidence>
<evidence type="ECO:0000256" key="1">
    <source>
        <dbReference type="ARBA" id="ARBA00004241"/>
    </source>
</evidence>
<dbReference type="SUPFAM" id="SSF101967">
    <property type="entry name" value="Adhesin YadA, collagen-binding domain"/>
    <property type="match status" value="1"/>
</dbReference>
<dbReference type="GO" id="GO:0009986">
    <property type="term" value="C:cell surface"/>
    <property type="evidence" value="ECO:0007669"/>
    <property type="project" value="UniProtKB-SubCell"/>
</dbReference>
<feature type="domain" description="Trimeric autotransporter adhesin YadA-like stalk" evidence="12">
    <location>
        <begin position="55"/>
        <end position="91"/>
    </location>
</feature>
<name>A0A502JW71_HAEHA</name>
<keyword evidence="10" id="KW-0998">Cell outer membrane</keyword>
<keyword evidence="6" id="KW-0812">Transmembrane</keyword>
<dbReference type="InterPro" id="IPR011049">
    <property type="entry name" value="Serralysin-like_metalloprot_C"/>
</dbReference>
<protein>
    <submittedName>
        <fullName evidence="13">Adhesin</fullName>
    </submittedName>
</protein>
<evidence type="ECO:0000256" key="8">
    <source>
        <dbReference type="ARBA" id="ARBA00022927"/>
    </source>
</evidence>
<evidence type="ECO:0000313" key="13">
    <source>
        <dbReference type="EMBL" id="TPH01193.1"/>
    </source>
</evidence>
<sequence>MTTSTPGNLSVKPKANGDTEITLNKDLKGLDSISIGSGPSVVSITENGLNNGGRRITNVAAGVKPTDAANVAQVNAVENRLNNKIAKLDKKLRGGIANAVAVANIPQVTIPGANMVAVGTGNYKGQSALAVGYSRASDNNRVIIKMSASATTQGDYSVGGGIGYQW</sequence>
<organism evidence="13 14">
    <name type="scientific">Haemophilus haemolyticus</name>
    <dbReference type="NCBI Taxonomy" id="726"/>
    <lineage>
        <taxon>Bacteria</taxon>
        <taxon>Pseudomonadati</taxon>
        <taxon>Pseudomonadota</taxon>
        <taxon>Gammaproteobacteria</taxon>
        <taxon>Pasteurellales</taxon>
        <taxon>Pasteurellaceae</taxon>
        <taxon>Haemophilus</taxon>
    </lineage>
</organism>
<dbReference type="Gene3D" id="2.150.10.10">
    <property type="entry name" value="Serralysin-like metalloprotease, C-terminal"/>
    <property type="match status" value="1"/>
</dbReference>
<accession>A0A502JW71</accession>
<dbReference type="Proteomes" id="UP000318695">
    <property type="component" value="Unassembled WGS sequence"/>
</dbReference>
<dbReference type="AlphaFoldDB" id="A0A502JW71"/>
<evidence type="ECO:0000259" key="12">
    <source>
        <dbReference type="Pfam" id="PF05662"/>
    </source>
</evidence>
<evidence type="ECO:0000256" key="6">
    <source>
        <dbReference type="ARBA" id="ARBA00022692"/>
    </source>
</evidence>
<reference evidence="13 14" key="1">
    <citation type="submission" date="2019-01" db="EMBL/GenBank/DDBJ databases">
        <title>Comparative genomic analysis identifies haemin-independent Haemophilus haemolyticus: a formal re-classification of Haemophilus intermedius.</title>
        <authorList>
            <person name="Harris T.M."/>
            <person name="Price E.P."/>
            <person name="Sarovich D.S."/>
            <person name="Norskov-Lauritsen N."/>
            <person name="Beissbarth J."/>
            <person name="Chang A.B."/>
            <person name="Smith-Vaughan H.C."/>
        </authorList>
    </citation>
    <scope>NUCLEOTIDE SEQUENCE [LARGE SCALE GENOMIC DNA]</scope>
    <source>
        <strain evidence="13 14">CCUG 30218</strain>
    </source>
</reference>
<evidence type="ECO:0000256" key="3">
    <source>
        <dbReference type="ARBA" id="ARBA00005848"/>
    </source>
</evidence>
<evidence type="ECO:0000259" key="11">
    <source>
        <dbReference type="Pfam" id="PF03895"/>
    </source>
</evidence>
<dbReference type="SUPFAM" id="SSF54523">
    <property type="entry name" value="Pili subunits"/>
    <property type="match status" value="1"/>
</dbReference>
<proteinExistence type="inferred from homology"/>
<evidence type="ECO:0000256" key="7">
    <source>
        <dbReference type="ARBA" id="ARBA00022729"/>
    </source>
</evidence>
<dbReference type="Pfam" id="PF03895">
    <property type="entry name" value="YadA_anchor"/>
    <property type="match status" value="1"/>
</dbReference>
<keyword evidence="5" id="KW-1134">Transmembrane beta strand</keyword>
<evidence type="ECO:0000256" key="2">
    <source>
        <dbReference type="ARBA" id="ARBA00004442"/>
    </source>
</evidence>
<comment type="similarity">
    <text evidence="3">Belongs to the autotransporter-2 (AT-2) (TC 1.B.40) family.</text>
</comment>
<dbReference type="InterPro" id="IPR005594">
    <property type="entry name" value="YadA_C"/>
</dbReference>
<comment type="caution">
    <text evidence="13">The sequence shown here is derived from an EMBL/GenBank/DDBJ whole genome shotgun (WGS) entry which is preliminary data.</text>
</comment>
<evidence type="ECO:0000256" key="9">
    <source>
        <dbReference type="ARBA" id="ARBA00023136"/>
    </source>
</evidence>